<accession>A0AAN9SIN1</accession>
<evidence type="ECO:0000313" key="3">
    <source>
        <dbReference type="Proteomes" id="UP001386955"/>
    </source>
</evidence>
<protein>
    <submittedName>
        <fullName evidence="2">Uncharacterized protein</fullName>
    </submittedName>
</protein>
<evidence type="ECO:0000256" key="1">
    <source>
        <dbReference type="SAM" id="MobiDB-lite"/>
    </source>
</evidence>
<feature type="compositionally biased region" description="Basic and acidic residues" evidence="1">
    <location>
        <begin position="66"/>
        <end position="75"/>
    </location>
</feature>
<name>A0AAN9SIN1_PSOTE</name>
<comment type="caution">
    <text evidence="2">The sequence shown here is derived from an EMBL/GenBank/DDBJ whole genome shotgun (WGS) entry which is preliminary data.</text>
</comment>
<keyword evidence="3" id="KW-1185">Reference proteome</keyword>
<dbReference type="AlphaFoldDB" id="A0AAN9SIN1"/>
<dbReference type="Proteomes" id="UP001386955">
    <property type="component" value="Unassembled WGS sequence"/>
</dbReference>
<dbReference type="PROSITE" id="PS51257">
    <property type="entry name" value="PROKAR_LIPOPROTEIN"/>
    <property type="match status" value="1"/>
</dbReference>
<evidence type="ECO:0000313" key="2">
    <source>
        <dbReference type="EMBL" id="KAK7396025.1"/>
    </source>
</evidence>
<sequence length="75" mass="9086">MRWLDDKEFSLAHLHVLLSCNKEEEIFIEAEEDFIEVDNDDDDNEDQDEDDDDEDDEKEEEDKEEEDKNFIDDED</sequence>
<reference evidence="2 3" key="1">
    <citation type="submission" date="2024-01" db="EMBL/GenBank/DDBJ databases">
        <title>The genomes of 5 underutilized Papilionoideae crops provide insights into root nodulation and disease resistanc.</title>
        <authorList>
            <person name="Jiang F."/>
        </authorList>
    </citation>
    <scope>NUCLEOTIDE SEQUENCE [LARGE SCALE GENOMIC DNA]</scope>
    <source>
        <strain evidence="2">DUOXIRENSHENG_FW03</strain>
        <tissue evidence="2">Leaves</tissue>
    </source>
</reference>
<feature type="compositionally biased region" description="Acidic residues" evidence="1">
    <location>
        <begin position="33"/>
        <end position="65"/>
    </location>
</feature>
<dbReference type="EMBL" id="JAYMYS010000004">
    <property type="protein sequence ID" value="KAK7396025.1"/>
    <property type="molecule type" value="Genomic_DNA"/>
</dbReference>
<gene>
    <name evidence="2" type="ORF">VNO78_16714</name>
</gene>
<proteinExistence type="predicted"/>
<organism evidence="2 3">
    <name type="scientific">Psophocarpus tetragonolobus</name>
    <name type="common">Winged bean</name>
    <name type="synonym">Dolichos tetragonolobus</name>
    <dbReference type="NCBI Taxonomy" id="3891"/>
    <lineage>
        <taxon>Eukaryota</taxon>
        <taxon>Viridiplantae</taxon>
        <taxon>Streptophyta</taxon>
        <taxon>Embryophyta</taxon>
        <taxon>Tracheophyta</taxon>
        <taxon>Spermatophyta</taxon>
        <taxon>Magnoliopsida</taxon>
        <taxon>eudicotyledons</taxon>
        <taxon>Gunneridae</taxon>
        <taxon>Pentapetalae</taxon>
        <taxon>rosids</taxon>
        <taxon>fabids</taxon>
        <taxon>Fabales</taxon>
        <taxon>Fabaceae</taxon>
        <taxon>Papilionoideae</taxon>
        <taxon>50 kb inversion clade</taxon>
        <taxon>NPAAA clade</taxon>
        <taxon>indigoferoid/millettioid clade</taxon>
        <taxon>Phaseoleae</taxon>
        <taxon>Psophocarpus</taxon>
    </lineage>
</organism>
<feature type="region of interest" description="Disordered" evidence="1">
    <location>
        <begin position="33"/>
        <end position="75"/>
    </location>
</feature>